<dbReference type="PIRSF" id="PIRSF015736">
    <property type="entry name" value="MI"/>
    <property type="match status" value="1"/>
</dbReference>
<organism evidence="1 2">
    <name type="scientific">Ornithinicoccus hortensis</name>
    <dbReference type="NCBI Taxonomy" id="82346"/>
    <lineage>
        <taxon>Bacteria</taxon>
        <taxon>Bacillati</taxon>
        <taxon>Actinomycetota</taxon>
        <taxon>Actinomycetes</taxon>
        <taxon>Micrococcales</taxon>
        <taxon>Intrasporangiaceae</taxon>
        <taxon>Ornithinicoccus</taxon>
    </lineage>
</organism>
<proteinExistence type="predicted"/>
<evidence type="ECO:0000313" key="1">
    <source>
        <dbReference type="EMBL" id="TQL52342.1"/>
    </source>
</evidence>
<dbReference type="InterPro" id="IPR053714">
    <property type="entry name" value="Iso_Racemase_Enz_sf"/>
</dbReference>
<name>A0A542YW95_9MICO</name>
<dbReference type="RefSeq" id="WP_170230817.1">
    <property type="nucleotide sequence ID" value="NZ_BAAAIK010000001.1"/>
</dbReference>
<protein>
    <submittedName>
        <fullName evidence="1">Maleate isomerase</fullName>
    </submittedName>
</protein>
<evidence type="ECO:0000313" key="2">
    <source>
        <dbReference type="Proteomes" id="UP000319516"/>
    </source>
</evidence>
<dbReference type="GO" id="GO:0016853">
    <property type="term" value="F:isomerase activity"/>
    <property type="evidence" value="ECO:0007669"/>
    <property type="project" value="UniProtKB-KW"/>
</dbReference>
<keyword evidence="2" id="KW-1185">Reference proteome</keyword>
<dbReference type="Pfam" id="PF17645">
    <property type="entry name" value="Amdase"/>
    <property type="match status" value="1"/>
</dbReference>
<dbReference type="EMBL" id="VFOP01000001">
    <property type="protein sequence ID" value="TQL52342.1"/>
    <property type="molecule type" value="Genomic_DNA"/>
</dbReference>
<dbReference type="PANTHER" id="PTHR40267">
    <property type="entry name" value="BLR3294 PROTEIN"/>
    <property type="match status" value="1"/>
</dbReference>
<accession>A0A542YW95</accession>
<comment type="caution">
    <text evidence="1">The sequence shown here is derived from an EMBL/GenBank/DDBJ whole genome shotgun (WGS) entry which is preliminary data.</text>
</comment>
<dbReference type="PANTHER" id="PTHR40267:SF1">
    <property type="entry name" value="BLR3294 PROTEIN"/>
    <property type="match status" value="1"/>
</dbReference>
<dbReference type="Proteomes" id="UP000319516">
    <property type="component" value="Unassembled WGS sequence"/>
</dbReference>
<dbReference type="Gene3D" id="3.40.50.12500">
    <property type="match status" value="1"/>
</dbReference>
<keyword evidence="1" id="KW-0413">Isomerase</keyword>
<dbReference type="AlphaFoldDB" id="A0A542YW95"/>
<gene>
    <name evidence="1" type="ORF">FB467_3523</name>
</gene>
<dbReference type="InterPro" id="IPR026286">
    <property type="entry name" value="MaiA/AMDase"/>
</dbReference>
<reference evidence="1 2" key="1">
    <citation type="submission" date="2019-06" db="EMBL/GenBank/DDBJ databases">
        <title>Sequencing the genomes of 1000 actinobacteria strains.</title>
        <authorList>
            <person name="Klenk H.-P."/>
        </authorList>
    </citation>
    <scope>NUCLEOTIDE SEQUENCE [LARGE SCALE GENOMIC DNA]</scope>
    <source>
        <strain evidence="1 2">DSM 12335</strain>
    </source>
</reference>
<sequence length="263" mass="27723">MTTHRLSATSTAGPAVGVVVPYDFALDRELWRWVPKGANLMITRTPYAAVPVTVDQAVLVSDHDMVAACTRELLVPEPRVVAYGCTSGSFVGGLEGERSLVEAMLGAGAPAAVTTSGALVEALRHLGIRRLAVATPYDEAITLRLEAFLAEAGIEVTGVSSFGLSGQIWRVPYEETVALVRAAAVNSCDAVFVSCTNLMCYDLIAPMEAELGVPVLTANQVTMWAAMARMGLRAKGPGQSLLGGRRRRARSVAPVVGEMDGHG</sequence>